<name>A0A6V7TSF0_MELEN</name>
<dbReference type="EMBL" id="CAJEWN010000013">
    <property type="protein sequence ID" value="CAD2133207.1"/>
    <property type="molecule type" value="Genomic_DNA"/>
</dbReference>
<feature type="signal peptide" evidence="2">
    <location>
        <begin position="1"/>
        <end position="22"/>
    </location>
</feature>
<evidence type="ECO:0000313" key="3">
    <source>
        <dbReference type="EMBL" id="CAD2133207.1"/>
    </source>
</evidence>
<sequence>MKYTQFFVQAFAFLALTKICYSAEASKPEYLSIEGFQNCTGSKTIGTYQIYCLPEIQNGSCTNSSWEALHSLNGSDSLQPCEDNGTTISYDTTTINASTDGNDENNDCNNEDDNDKEKKGVKEFKKLLKKLGGLLSKFKHLLGFSKDNVN</sequence>
<protein>
    <submittedName>
        <fullName evidence="3">Uncharacterized protein</fullName>
    </submittedName>
</protein>
<dbReference type="Proteomes" id="UP000580250">
    <property type="component" value="Unassembled WGS sequence"/>
</dbReference>
<feature type="region of interest" description="Disordered" evidence="1">
    <location>
        <begin position="92"/>
        <end position="116"/>
    </location>
</feature>
<feature type="chain" id="PRO_5027780550" evidence="2">
    <location>
        <begin position="23"/>
        <end position="150"/>
    </location>
</feature>
<gene>
    <name evidence="3" type="ORF">MENT_LOCUS3897</name>
</gene>
<evidence type="ECO:0000313" key="4">
    <source>
        <dbReference type="Proteomes" id="UP000580250"/>
    </source>
</evidence>
<dbReference type="AlphaFoldDB" id="A0A6V7TSF0"/>
<feature type="compositionally biased region" description="Acidic residues" evidence="1">
    <location>
        <begin position="101"/>
        <end position="114"/>
    </location>
</feature>
<reference evidence="3 4" key="1">
    <citation type="submission" date="2020-08" db="EMBL/GenBank/DDBJ databases">
        <authorList>
            <person name="Koutsovoulos G."/>
            <person name="Danchin GJ E."/>
        </authorList>
    </citation>
    <scope>NUCLEOTIDE SEQUENCE [LARGE SCALE GENOMIC DNA]</scope>
</reference>
<proteinExistence type="predicted"/>
<evidence type="ECO:0000256" key="1">
    <source>
        <dbReference type="SAM" id="MobiDB-lite"/>
    </source>
</evidence>
<organism evidence="3 4">
    <name type="scientific">Meloidogyne enterolobii</name>
    <name type="common">Root-knot nematode worm</name>
    <name type="synonym">Meloidogyne mayaguensis</name>
    <dbReference type="NCBI Taxonomy" id="390850"/>
    <lineage>
        <taxon>Eukaryota</taxon>
        <taxon>Metazoa</taxon>
        <taxon>Ecdysozoa</taxon>
        <taxon>Nematoda</taxon>
        <taxon>Chromadorea</taxon>
        <taxon>Rhabditida</taxon>
        <taxon>Tylenchina</taxon>
        <taxon>Tylenchomorpha</taxon>
        <taxon>Tylenchoidea</taxon>
        <taxon>Meloidogynidae</taxon>
        <taxon>Meloidogyninae</taxon>
        <taxon>Meloidogyne</taxon>
    </lineage>
</organism>
<evidence type="ECO:0000256" key="2">
    <source>
        <dbReference type="SAM" id="SignalP"/>
    </source>
</evidence>
<comment type="caution">
    <text evidence="3">The sequence shown here is derived from an EMBL/GenBank/DDBJ whole genome shotgun (WGS) entry which is preliminary data.</text>
</comment>
<accession>A0A6V7TSF0</accession>
<keyword evidence="2" id="KW-0732">Signal</keyword>